<keyword evidence="2 5" id="KW-0328">Glycosyltransferase</keyword>
<evidence type="ECO:0000313" key="8">
    <source>
        <dbReference type="EMBL" id="SER33417.1"/>
    </source>
</evidence>
<dbReference type="RefSeq" id="WP_027205430.1">
    <property type="nucleotide sequence ID" value="NZ_FOGJ01000004.1"/>
</dbReference>
<dbReference type="InterPro" id="IPR029057">
    <property type="entry name" value="PRTase-like"/>
</dbReference>
<gene>
    <name evidence="5" type="primary">xpt</name>
    <name evidence="8" type="ORF">SAMN04487884_104129</name>
</gene>
<evidence type="ECO:0000256" key="5">
    <source>
        <dbReference type="HAMAP-Rule" id="MF_01184"/>
    </source>
</evidence>
<keyword evidence="4 5" id="KW-0660">Purine salvage</keyword>
<comment type="pathway">
    <text evidence="5">Purine metabolism; XMP biosynthesis via salvage pathway; XMP from xanthine: step 1/1.</text>
</comment>
<dbReference type="PANTHER" id="PTHR43864:SF1">
    <property type="entry name" value="XANTHINE PHOSPHORIBOSYLTRANSFERASE"/>
    <property type="match status" value="1"/>
</dbReference>
<organism evidence="8 9">
    <name type="scientific">Butyrivibrio fibrisolvens</name>
    <dbReference type="NCBI Taxonomy" id="831"/>
    <lineage>
        <taxon>Bacteria</taxon>
        <taxon>Bacillati</taxon>
        <taxon>Bacillota</taxon>
        <taxon>Clostridia</taxon>
        <taxon>Lachnospirales</taxon>
        <taxon>Lachnospiraceae</taxon>
        <taxon>Butyrivibrio</taxon>
    </lineage>
</organism>
<feature type="binding site" evidence="5">
    <location>
        <position position="27"/>
    </location>
    <ligand>
        <name>xanthine</name>
        <dbReference type="ChEBI" id="CHEBI:17712"/>
    </ligand>
</feature>
<dbReference type="eggNOG" id="COG0503">
    <property type="taxonomic scope" value="Bacteria"/>
</dbReference>
<evidence type="ECO:0000256" key="3">
    <source>
        <dbReference type="ARBA" id="ARBA00022679"/>
    </source>
</evidence>
<accession>A0A1H9NCD0</accession>
<dbReference type="OrthoDB" id="9790678at2"/>
<evidence type="ECO:0000256" key="1">
    <source>
        <dbReference type="ARBA" id="ARBA00022490"/>
    </source>
</evidence>
<protein>
    <recommendedName>
        <fullName evidence="5 6">Xanthine phosphoribosyltransferase</fullName>
        <shortName evidence="5">XPRTase</shortName>
        <ecNumber evidence="5 6">2.4.2.22</ecNumber>
    </recommendedName>
</protein>
<name>A0A1H9NCD0_BUTFI</name>
<comment type="function">
    <text evidence="5">Converts the preformed base xanthine, a product of nucleic acid breakdown, to xanthosine 5'-monophosphate (XMP), so it can be reused for RNA or DNA synthesis.</text>
</comment>
<dbReference type="SUPFAM" id="SSF53271">
    <property type="entry name" value="PRTase-like"/>
    <property type="match status" value="1"/>
</dbReference>
<evidence type="ECO:0000259" key="7">
    <source>
        <dbReference type="Pfam" id="PF00156"/>
    </source>
</evidence>
<dbReference type="InterPro" id="IPR000836">
    <property type="entry name" value="PRTase_dom"/>
</dbReference>
<feature type="binding site" evidence="5">
    <location>
        <position position="156"/>
    </location>
    <ligand>
        <name>xanthine</name>
        <dbReference type="ChEBI" id="CHEBI:17712"/>
    </ligand>
</feature>
<dbReference type="HAMAP" id="MF_01184">
    <property type="entry name" value="XPRTase"/>
    <property type="match status" value="1"/>
</dbReference>
<evidence type="ECO:0000256" key="6">
    <source>
        <dbReference type="NCBIfam" id="TIGR01744"/>
    </source>
</evidence>
<dbReference type="PANTHER" id="PTHR43864">
    <property type="entry name" value="HYPOXANTHINE/GUANINE PHOSPHORIBOSYLTRANSFERASE"/>
    <property type="match status" value="1"/>
</dbReference>
<dbReference type="GO" id="GO:0046110">
    <property type="term" value="P:xanthine metabolic process"/>
    <property type="evidence" value="ECO:0007669"/>
    <property type="project" value="UniProtKB-UniRule"/>
</dbReference>
<evidence type="ECO:0000313" key="9">
    <source>
        <dbReference type="Proteomes" id="UP000182584"/>
    </source>
</evidence>
<dbReference type="Gene3D" id="3.40.50.2020">
    <property type="match status" value="1"/>
</dbReference>
<comment type="subunit">
    <text evidence="5">Homodimer.</text>
</comment>
<proteinExistence type="inferred from homology"/>
<dbReference type="GO" id="GO:0000310">
    <property type="term" value="F:xanthine phosphoribosyltransferase activity"/>
    <property type="evidence" value="ECO:0007669"/>
    <property type="project" value="UniProtKB-UniRule"/>
</dbReference>
<comment type="subcellular location">
    <subcellularLocation>
        <location evidence="5">Cytoplasm</location>
    </subcellularLocation>
</comment>
<keyword evidence="3 5" id="KW-0808">Transferase</keyword>
<dbReference type="CDD" id="cd06223">
    <property type="entry name" value="PRTases_typeI"/>
    <property type="match status" value="1"/>
</dbReference>
<dbReference type="UniPathway" id="UPA00602">
    <property type="reaction ID" value="UER00658"/>
</dbReference>
<evidence type="ECO:0000256" key="4">
    <source>
        <dbReference type="ARBA" id="ARBA00022726"/>
    </source>
</evidence>
<feature type="binding site" evidence="5">
    <location>
        <begin position="128"/>
        <end position="132"/>
    </location>
    <ligand>
        <name>5-phospho-alpha-D-ribose 1-diphosphate</name>
        <dbReference type="ChEBI" id="CHEBI:58017"/>
    </ligand>
</feature>
<dbReference type="Pfam" id="PF00156">
    <property type="entry name" value="Pribosyltran"/>
    <property type="match status" value="1"/>
</dbReference>
<dbReference type="GO" id="GO:0032265">
    <property type="term" value="P:XMP salvage"/>
    <property type="evidence" value="ECO:0007669"/>
    <property type="project" value="UniProtKB-UniRule"/>
</dbReference>
<dbReference type="GO" id="GO:0005737">
    <property type="term" value="C:cytoplasm"/>
    <property type="evidence" value="ECO:0007669"/>
    <property type="project" value="UniProtKB-SubCell"/>
</dbReference>
<comment type="similarity">
    <text evidence="5">Belongs to the purine/pyrimidine phosphoribosyltransferase family. Xpt subfamily.</text>
</comment>
<evidence type="ECO:0000256" key="2">
    <source>
        <dbReference type="ARBA" id="ARBA00022676"/>
    </source>
</evidence>
<dbReference type="Proteomes" id="UP000182584">
    <property type="component" value="Unassembled WGS sequence"/>
</dbReference>
<reference evidence="8 9" key="1">
    <citation type="submission" date="2016-10" db="EMBL/GenBank/DDBJ databases">
        <authorList>
            <person name="de Groot N.N."/>
        </authorList>
    </citation>
    <scope>NUCLEOTIDE SEQUENCE [LARGE SCALE GENOMIC DNA]</scope>
    <source>
        <strain evidence="8 9">AR40</strain>
    </source>
</reference>
<dbReference type="NCBIfam" id="NF006671">
    <property type="entry name" value="PRK09219.1"/>
    <property type="match status" value="1"/>
</dbReference>
<feature type="binding site" evidence="5">
    <location>
        <position position="20"/>
    </location>
    <ligand>
        <name>xanthine</name>
        <dbReference type="ChEBI" id="CHEBI:17712"/>
    </ligand>
</feature>
<dbReference type="AlphaFoldDB" id="A0A1H9NCD0"/>
<comment type="catalytic activity">
    <reaction evidence="5">
        <text>XMP + diphosphate = xanthine + 5-phospho-alpha-D-ribose 1-diphosphate</text>
        <dbReference type="Rhea" id="RHEA:10800"/>
        <dbReference type="ChEBI" id="CHEBI:17712"/>
        <dbReference type="ChEBI" id="CHEBI:33019"/>
        <dbReference type="ChEBI" id="CHEBI:57464"/>
        <dbReference type="ChEBI" id="CHEBI:58017"/>
        <dbReference type="EC" id="2.4.2.22"/>
    </reaction>
</comment>
<keyword evidence="1 5" id="KW-0963">Cytoplasm</keyword>
<dbReference type="GO" id="GO:0006166">
    <property type="term" value="P:purine ribonucleoside salvage"/>
    <property type="evidence" value="ECO:0007669"/>
    <property type="project" value="UniProtKB-KW"/>
</dbReference>
<sequence>MNFLEERIARDGQVRAGNILKVDSFLNHQLDVDLLDKIGQAFYDKYKDKGINKVLTVEASGIAIACMTARYFGVPVVFAKKAKSKNLDGDLYTSVVHSFTYDKDYNVTLAKKFLSSNDKVLLVDDFLAVGKAMNGLIDICNQAGAKVEGIGIAIEKGFQDGGKRLRGEGYDVTSLAIVDAMDEEKGLTFRKQD</sequence>
<dbReference type="InterPro" id="IPR010079">
    <property type="entry name" value="Xanthine_PRibTrfase"/>
</dbReference>
<dbReference type="NCBIfam" id="TIGR01744">
    <property type="entry name" value="XPRTase"/>
    <property type="match status" value="1"/>
</dbReference>
<dbReference type="EMBL" id="FOGJ01000004">
    <property type="protein sequence ID" value="SER33417.1"/>
    <property type="molecule type" value="Genomic_DNA"/>
</dbReference>
<dbReference type="EC" id="2.4.2.22" evidence="5 6"/>
<feature type="domain" description="Phosphoribosyltransferase" evidence="7">
    <location>
        <begin position="35"/>
        <end position="155"/>
    </location>
</feature>
<dbReference type="InterPro" id="IPR050118">
    <property type="entry name" value="Pur/Pyrimidine_PRTase"/>
</dbReference>